<organism evidence="2 3">
    <name type="scientific">Nonomuraea phyllanthi</name>
    <dbReference type="NCBI Taxonomy" id="2219224"/>
    <lineage>
        <taxon>Bacteria</taxon>
        <taxon>Bacillati</taxon>
        <taxon>Actinomycetota</taxon>
        <taxon>Actinomycetes</taxon>
        <taxon>Streptosporangiales</taxon>
        <taxon>Streptosporangiaceae</taxon>
        <taxon>Nonomuraea</taxon>
    </lineage>
</organism>
<reference evidence="2 3" key="1">
    <citation type="submission" date="2019-10" db="EMBL/GenBank/DDBJ databases">
        <title>Nonomuraea sp. nov., isolated from Phyllanthus amarus.</title>
        <authorList>
            <person name="Klykleung N."/>
            <person name="Tanasupawat S."/>
        </authorList>
    </citation>
    <scope>NUCLEOTIDE SEQUENCE [LARGE SCALE GENOMIC DNA]</scope>
    <source>
        <strain evidence="2 3">PA1-10</strain>
    </source>
</reference>
<evidence type="ECO:0000313" key="3">
    <source>
        <dbReference type="Proteomes" id="UP000312512"/>
    </source>
</evidence>
<keyword evidence="1" id="KW-0378">Hydrolase</keyword>
<sequence length="676" mass="74632">MKDEHTRRAGDLPLGVFDPAPVGVAVFSGADHRLIYMNDAYQKIVGERPFGSPAREAFHDITQERFFTLLDQVRETGKAVSLKEIPFEYRDHRPAGRKRHISAGVSRISPEKGEYGVMITAVEVMDQAESARLGASVAAERDRFLHRYQSLIQLEGQEIWVSDPRGEVIEPCPGWHRFTGQPWESRENGWLDAVHPDDREPTVVAWRKAVERLDRWDYVYRVKTLDDTYRHVRERAVPVVEGGEVVEWVGTFTDVEQEWQEERRRALLDRAAAATADLGSLDEVLRTLADVIVPALADVCAIFLLPEFECESIRLPFVAERLISVARTGIPPKVGPQTIDEERDFVTVIRTRLPILRGFPKGEPLPGSVPPGAENYFARAQGNSVAMVPVIVDGAVAAVVAAGRYGEREKLDPDDVDLMGRMLAHAHVHLSNAMRFQRTQCMALALQNYLLPDPPRVPRLEIAARYRASASSAEIGGDWYDSFVRPDGSTVLTIGDVAGHDLAAAVTMSQLRNMLRGLAMDRQEPPGDILRRVDVATELLDGEGTATCVLAHLEAPDSGGWSLHYSVAGHPPPLLVTHEGEARFLEGAANPLLGTGCDVSRSSSVAVLPARSTLLLYTDGLVEVPGEHLDVGLERLRRGSATLACEPLDHFCDRLLQLPVAYKDDIAMIAVRLPGI</sequence>
<dbReference type="InterPro" id="IPR036457">
    <property type="entry name" value="PPM-type-like_dom_sf"/>
</dbReference>
<dbReference type="InterPro" id="IPR013656">
    <property type="entry name" value="PAS_4"/>
</dbReference>
<dbReference type="InterPro" id="IPR029016">
    <property type="entry name" value="GAF-like_dom_sf"/>
</dbReference>
<dbReference type="Gene3D" id="3.30.450.40">
    <property type="match status" value="1"/>
</dbReference>
<gene>
    <name evidence="2" type="ORF">FH608_040295</name>
</gene>
<dbReference type="InterPro" id="IPR001932">
    <property type="entry name" value="PPM-type_phosphatase-like_dom"/>
</dbReference>
<dbReference type="OrthoDB" id="118142at2"/>
<protein>
    <submittedName>
        <fullName evidence="2">SpoIIE family protein phosphatase</fullName>
    </submittedName>
</protein>
<dbReference type="Pfam" id="PF07228">
    <property type="entry name" value="SpoIIE"/>
    <property type="match status" value="1"/>
</dbReference>
<name>A0A5C4VLW1_9ACTN</name>
<dbReference type="Pfam" id="PF01590">
    <property type="entry name" value="GAF"/>
    <property type="match status" value="1"/>
</dbReference>
<proteinExistence type="predicted"/>
<keyword evidence="3" id="KW-1185">Reference proteome</keyword>
<accession>A0A5C4VLW1</accession>
<dbReference type="PANTHER" id="PTHR43156">
    <property type="entry name" value="STAGE II SPORULATION PROTEIN E-RELATED"/>
    <property type="match status" value="1"/>
</dbReference>
<dbReference type="RefSeq" id="WP_139635670.1">
    <property type="nucleotide sequence ID" value="NZ_VDLX02000020.1"/>
</dbReference>
<evidence type="ECO:0000256" key="1">
    <source>
        <dbReference type="ARBA" id="ARBA00022801"/>
    </source>
</evidence>
<dbReference type="Proteomes" id="UP000312512">
    <property type="component" value="Unassembled WGS sequence"/>
</dbReference>
<dbReference type="SUPFAM" id="SSF81606">
    <property type="entry name" value="PP2C-like"/>
    <property type="match status" value="1"/>
</dbReference>
<dbReference type="SMART" id="SM00091">
    <property type="entry name" value="PAS"/>
    <property type="match status" value="2"/>
</dbReference>
<dbReference type="Pfam" id="PF08448">
    <property type="entry name" value="PAS_4"/>
    <property type="match status" value="1"/>
</dbReference>
<dbReference type="EMBL" id="VDLX02000020">
    <property type="protein sequence ID" value="KAB8189429.1"/>
    <property type="molecule type" value="Genomic_DNA"/>
</dbReference>
<dbReference type="InterPro" id="IPR000014">
    <property type="entry name" value="PAS"/>
</dbReference>
<dbReference type="SUPFAM" id="SSF55781">
    <property type="entry name" value="GAF domain-like"/>
    <property type="match status" value="1"/>
</dbReference>
<dbReference type="InterPro" id="IPR001610">
    <property type="entry name" value="PAC"/>
</dbReference>
<dbReference type="SMART" id="SM00086">
    <property type="entry name" value="PAC"/>
    <property type="match status" value="1"/>
</dbReference>
<comment type="caution">
    <text evidence="2">The sequence shown here is derived from an EMBL/GenBank/DDBJ whole genome shotgun (WGS) entry which is preliminary data.</text>
</comment>
<dbReference type="SMART" id="SM00331">
    <property type="entry name" value="PP2C_SIG"/>
    <property type="match status" value="1"/>
</dbReference>
<dbReference type="InterPro" id="IPR003018">
    <property type="entry name" value="GAF"/>
</dbReference>
<dbReference type="Pfam" id="PF08447">
    <property type="entry name" value="PAS_3"/>
    <property type="match status" value="1"/>
</dbReference>
<dbReference type="InterPro" id="IPR052016">
    <property type="entry name" value="Bact_Sigma-Reg"/>
</dbReference>
<dbReference type="PANTHER" id="PTHR43156:SF2">
    <property type="entry name" value="STAGE II SPORULATION PROTEIN E"/>
    <property type="match status" value="1"/>
</dbReference>
<dbReference type="InterPro" id="IPR035965">
    <property type="entry name" value="PAS-like_dom_sf"/>
</dbReference>
<dbReference type="CDD" id="cd00130">
    <property type="entry name" value="PAS"/>
    <property type="match status" value="1"/>
</dbReference>
<dbReference type="Gene3D" id="3.30.450.20">
    <property type="entry name" value="PAS domain"/>
    <property type="match status" value="2"/>
</dbReference>
<dbReference type="InterPro" id="IPR013655">
    <property type="entry name" value="PAS_fold_3"/>
</dbReference>
<dbReference type="AlphaFoldDB" id="A0A5C4VLW1"/>
<evidence type="ECO:0000313" key="2">
    <source>
        <dbReference type="EMBL" id="KAB8189429.1"/>
    </source>
</evidence>
<dbReference type="Gene3D" id="3.60.40.10">
    <property type="entry name" value="PPM-type phosphatase domain"/>
    <property type="match status" value="1"/>
</dbReference>
<dbReference type="SUPFAM" id="SSF55785">
    <property type="entry name" value="PYP-like sensor domain (PAS domain)"/>
    <property type="match status" value="2"/>
</dbReference>
<dbReference type="GO" id="GO:0016791">
    <property type="term" value="F:phosphatase activity"/>
    <property type="evidence" value="ECO:0007669"/>
    <property type="project" value="TreeGrafter"/>
</dbReference>